<keyword evidence="3 6" id="KW-0378">Hydrolase</keyword>
<dbReference type="SUPFAM" id="SSF55811">
    <property type="entry name" value="Nudix"/>
    <property type="match status" value="1"/>
</dbReference>
<evidence type="ECO:0000256" key="2">
    <source>
        <dbReference type="ARBA" id="ARBA00022723"/>
    </source>
</evidence>
<sequence length="165" mass="18405">MLRTIWTDYIAPILKRPAQFQVAALCHRPGAAGREILLITSRETRRWILPKGWPKSGLGGGETAAEEAWEEAGVRALPGSRRRIGRYSYSKTLPGGLPMRTEVDVYAIEVDHLMDEFPEEGQRERRWVLPEQASRMVTEPELKAILAAFPSQIEPGQTEPGGPSS</sequence>
<feature type="domain" description="Nudix hydrolase" evidence="5">
    <location>
        <begin position="17"/>
        <end position="150"/>
    </location>
</feature>
<gene>
    <name evidence="6" type="ORF">RM543_02800</name>
</gene>
<dbReference type="InterPro" id="IPR047198">
    <property type="entry name" value="DDP-like_NUDIX"/>
</dbReference>
<dbReference type="GO" id="GO:0016787">
    <property type="term" value="F:hydrolase activity"/>
    <property type="evidence" value="ECO:0007669"/>
    <property type="project" value="UniProtKB-KW"/>
</dbReference>
<dbReference type="EMBL" id="JAVRHL010000001">
    <property type="protein sequence ID" value="MDT0681600.1"/>
    <property type="molecule type" value="Genomic_DNA"/>
</dbReference>
<evidence type="ECO:0000256" key="3">
    <source>
        <dbReference type="ARBA" id="ARBA00022801"/>
    </source>
</evidence>
<comment type="cofactor">
    <cofactor evidence="1">
        <name>Mg(2+)</name>
        <dbReference type="ChEBI" id="CHEBI:18420"/>
    </cofactor>
</comment>
<dbReference type="PANTHER" id="PTHR12629:SF0">
    <property type="entry name" value="DIPHOSPHOINOSITOL-POLYPHOSPHATE DIPHOSPHATASE"/>
    <property type="match status" value="1"/>
</dbReference>
<dbReference type="Proteomes" id="UP001265259">
    <property type="component" value="Unassembled WGS sequence"/>
</dbReference>
<dbReference type="Gene3D" id="3.90.79.10">
    <property type="entry name" value="Nucleoside Triphosphate Pyrophosphohydrolase"/>
    <property type="match status" value="1"/>
</dbReference>
<evidence type="ECO:0000256" key="4">
    <source>
        <dbReference type="ARBA" id="ARBA00022842"/>
    </source>
</evidence>
<evidence type="ECO:0000313" key="7">
    <source>
        <dbReference type="Proteomes" id="UP001265259"/>
    </source>
</evidence>
<evidence type="ECO:0000256" key="1">
    <source>
        <dbReference type="ARBA" id="ARBA00001946"/>
    </source>
</evidence>
<keyword evidence="7" id="KW-1185">Reference proteome</keyword>
<name>A0ABU3DD62_9RHOB</name>
<evidence type="ECO:0000313" key="6">
    <source>
        <dbReference type="EMBL" id="MDT0681600.1"/>
    </source>
</evidence>
<organism evidence="6 7">
    <name type="scientific">Tropicimonas omnivorans</name>
    <dbReference type="NCBI Taxonomy" id="3075590"/>
    <lineage>
        <taxon>Bacteria</taxon>
        <taxon>Pseudomonadati</taxon>
        <taxon>Pseudomonadota</taxon>
        <taxon>Alphaproteobacteria</taxon>
        <taxon>Rhodobacterales</taxon>
        <taxon>Roseobacteraceae</taxon>
        <taxon>Tropicimonas</taxon>
    </lineage>
</organism>
<dbReference type="CDD" id="cd04666">
    <property type="entry name" value="NUDIX_DIPP2_like_Nudt4"/>
    <property type="match status" value="1"/>
</dbReference>
<proteinExistence type="predicted"/>
<keyword evidence="4" id="KW-0460">Magnesium</keyword>
<comment type="caution">
    <text evidence="6">The sequence shown here is derived from an EMBL/GenBank/DDBJ whole genome shotgun (WGS) entry which is preliminary data.</text>
</comment>
<dbReference type="PANTHER" id="PTHR12629">
    <property type="entry name" value="DIPHOSPHOINOSITOL POLYPHOSPHATE PHOSPHOHYDROLASE"/>
    <property type="match status" value="1"/>
</dbReference>
<protein>
    <submittedName>
        <fullName evidence="6">NUDIX hydrolase</fullName>
    </submittedName>
</protein>
<dbReference type="RefSeq" id="WP_311689373.1">
    <property type="nucleotide sequence ID" value="NZ_JAVRHL010000001.1"/>
</dbReference>
<keyword evidence="2" id="KW-0479">Metal-binding</keyword>
<accession>A0ABU3DD62</accession>
<reference evidence="6 7" key="1">
    <citation type="submission" date="2023-09" db="EMBL/GenBank/DDBJ databases">
        <authorList>
            <person name="Rey-Velasco X."/>
        </authorList>
    </citation>
    <scope>NUCLEOTIDE SEQUENCE [LARGE SCALE GENOMIC DNA]</scope>
    <source>
        <strain evidence="6 7">F158</strain>
    </source>
</reference>
<dbReference type="PROSITE" id="PS51462">
    <property type="entry name" value="NUDIX"/>
    <property type="match status" value="1"/>
</dbReference>
<evidence type="ECO:0000259" key="5">
    <source>
        <dbReference type="PROSITE" id="PS51462"/>
    </source>
</evidence>
<dbReference type="InterPro" id="IPR015797">
    <property type="entry name" value="NUDIX_hydrolase-like_dom_sf"/>
</dbReference>
<dbReference type="InterPro" id="IPR000086">
    <property type="entry name" value="NUDIX_hydrolase_dom"/>
</dbReference>
<dbReference type="Pfam" id="PF00293">
    <property type="entry name" value="NUDIX"/>
    <property type="match status" value="1"/>
</dbReference>